<proteinExistence type="predicted"/>
<gene>
    <name evidence="3" type="ORF">MM415A00708_0007</name>
    <name evidence="2" type="ORF">MM415B01304_0018</name>
</gene>
<evidence type="ECO:0000313" key="3">
    <source>
        <dbReference type="EMBL" id="QJA80484.1"/>
    </source>
</evidence>
<dbReference type="AlphaFoldDB" id="A0A6M3ISD3"/>
<feature type="region of interest" description="Disordered" evidence="1">
    <location>
        <begin position="14"/>
        <end position="44"/>
    </location>
</feature>
<organism evidence="2">
    <name type="scientific">viral metagenome</name>
    <dbReference type="NCBI Taxonomy" id="1070528"/>
    <lineage>
        <taxon>unclassified sequences</taxon>
        <taxon>metagenomes</taxon>
        <taxon>organismal metagenomes</taxon>
    </lineage>
</organism>
<evidence type="ECO:0008006" key="4">
    <source>
        <dbReference type="Google" id="ProtNLM"/>
    </source>
</evidence>
<accession>A0A6M3ISD3</accession>
<reference evidence="2" key="1">
    <citation type="submission" date="2020-03" db="EMBL/GenBank/DDBJ databases">
        <title>The deep terrestrial virosphere.</title>
        <authorList>
            <person name="Holmfeldt K."/>
            <person name="Nilsson E."/>
            <person name="Simone D."/>
            <person name="Lopez-Fernandez M."/>
            <person name="Wu X."/>
            <person name="de Brujin I."/>
            <person name="Lundin D."/>
            <person name="Andersson A."/>
            <person name="Bertilsson S."/>
            <person name="Dopson M."/>
        </authorList>
    </citation>
    <scope>NUCLEOTIDE SEQUENCE</scope>
    <source>
        <strain evidence="3">MM415A00708</strain>
        <strain evidence="2">MM415B01304</strain>
    </source>
</reference>
<evidence type="ECO:0000313" key="2">
    <source>
        <dbReference type="EMBL" id="QJA59362.1"/>
    </source>
</evidence>
<sequence length="921" mass="102835">MALASIERFLAEHPEFAPVDTPDLPETPPAPVKPSTGAAPFDPSLDMLSQARELSRRERERGDLSLGDVGQFLNRIKQRVVGPSQIERGMEAERTREPGIYAQAPEPLLSRTLTQPFSVLQEILLGTPHMRQEAVKDVLSTAQGTAAWTSLPAMSAEMLGSLGESVADPQSSKEEIGLNAALLGLFLPGKTKLLRGVGKYAFKGVRGTLDVAARPISYLDEKLKPVTNFVWENVVVPPFRARVIPTLEKMPGGKGSMEVVKKSVADIMQPAVERLSTNLQSTFRGTQAMKAHTTRIGERLGLELSSEMPSARLESIMAMRGTPAGSLRTESGRAFIDKWDDAIRDMQLKTPYEIEVKERTSRLLTDMVDRPHVVFTEDASYGFLKGLEEGIKGKPNFRKIQGSLRQAIEDPLVSDEFKQLARVIHDIPAAFPEAVAEASKASSTSFLASKLKGYKGVVRAYDPEPGSGNYLKSKWAPFQSKDGPLYVQRDVELELRALQDIPKIAHGAFNKYFLTPWKVFKVPARPAGQMRNMFGNTMLNHINGMPFWHMDTYRDATLGMMGKGNAISEVKRFMRTAGAGGNFSVNEVNATYEGLKYGSNMLDYGMSLLKQATQPAMTLYNAQETMFKAAKYLDNIRRKNMSHTEAVWDAVRSTFNYGEVTRATAHVRAKAAPFFTWQSKIVPMMAEAAVKNPVQFTSMITFYQMFQNYGIQQSGITEEEWAGVEGTMPEYIKKGMFLVMPWRDENDRLNLANMTYLLPGFGDLNQFQSESFTFFLSNPVLTISSAWLTNRKFSGAPICYDWESPATRFAKKASYTWEQLMPAIVPGGTDWNMLWRTFTDVPDSLTGPQAVSSALGFKLTPLDLQVAQRKAQVMTQIHLSEMGSAMNQELRKARNDEEREDIIAKYAELRQEFLEEQLPKE</sequence>
<dbReference type="EMBL" id="MT142424">
    <property type="protein sequence ID" value="QJA80484.1"/>
    <property type="molecule type" value="Genomic_DNA"/>
</dbReference>
<name>A0A6M3ISD3_9ZZZZ</name>
<protein>
    <recommendedName>
        <fullName evidence="4">Large polyvalent protein associated domain-containing protein</fullName>
    </recommendedName>
</protein>
<evidence type="ECO:0000256" key="1">
    <source>
        <dbReference type="SAM" id="MobiDB-lite"/>
    </source>
</evidence>
<dbReference type="EMBL" id="MT141366">
    <property type="protein sequence ID" value="QJA59362.1"/>
    <property type="molecule type" value="Genomic_DNA"/>
</dbReference>